<feature type="transmembrane region" description="Helical" evidence="9">
    <location>
        <begin position="12"/>
        <end position="28"/>
    </location>
</feature>
<dbReference type="Gene3D" id="1.20.5.1930">
    <property type="match status" value="1"/>
</dbReference>
<name>A0A6J4SF77_9ACTN</name>
<keyword evidence="9" id="KW-1133">Transmembrane helix</keyword>
<evidence type="ECO:0000256" key="8">
    <source>
        <dbReference type="ARBA" id="ARBA00023012"/>
    </source>
</evidence>
<dbReference type="PANTHER" id="PTHR24421:SF10">
    <property type="entry name" value="NITRATE_NITRITE SENSOR PROTEIN NARQ"/>
    <property type="match status" value="1"/>
</dbReference>
<dbReference type="Gene3D" id="3.30.565.10">
    <property type="entry name" value="Histidine kinase-like ATPase, C-terminal domain"/>
    <property type="match status" value="1"/>
</dbReference>
<feature type="domain" description="Signal transduction histidine kinase subgroup 3 dimerisation and phosphoacceptor" evidence="11">
    <location>
        <begin position="184"/>
        <end position="249"/>
    </location>
</feature>
<feature type="domain" description="Histidine kinase/HSP90-like ATPase" evidence="10">
    <location>
        <begin position="293"/>
        <end position="378"/>
    </location>
</feature>
<keyword evidence="6" id="KW-0418">Kinase</keyword>
<gene>
    <name evidence="13" type="ORF">AVDCRST_MAG13-1698</name>
</gene>
<evidence type="ECO:0000256" key="7">
    <source>
        <dbReference type="ARBA" id="ARBA00022840"/>
    </source>
</evidence>
<keyword evidence="9" id="KW-0472">Membrane</keyword>
<dbReference type="InterPro" id="IPR050482">
    <property type="entry name" value="Sensor_HK_TwoCompSys"/>
</dbReference>
<dbReference type="Pfam" id="PF02518">
    <property type="entry name" value="HATPase_c"/>
    <property type="match status" value="1"/>
</dbReference>
<feature type="transmembrane region" description="Helical" evidence="9">
    <location>
        <begin position="106"/>
        <end position="125"/>
    </location>
</feature>
<sequence>MIGFRAPHRKDLLAALAVTVLAVVTLLLEPVGSGADVTRAADAAAVLLTLGMVLPLAWRRRHPVGSLLPAGVCAVVAFHLGYAATVGVLAVWLATGSAAALSSRRTALALMLLGAVAVAGSVALLPGTDVTVLVMLGAATTGLLPAVVGDALRTQRALTHEVREHARRVEELRDADVLRARAEERVEIARDVHDGVGHHLGAITLQAAAAGAIDNGSQPQVTEVLDTIRRLSADALDEIGELLTTLRTGDTSRSPGLTDLDGLYAAVRSAGVPVTHEHRIAVAVPSALQACAFRVVQEALTNVGRHAMPAAARVDIEAVPHHLVITVEDDGRGRPAPPRPARHGLLGMRERVVRLGGELDAGPHARGGWRIQARLPLTA</sequence>
<feature type="domain" description="DUF7134" evidence="12">
    <location>
        <begin position="18"/>
        <end position="156"/>
    </location>
</feature>
<keyword evidence="7" id="KW-0067">ATP-binding</keyword>
<dbReference type="GO" id="GO:0000155">
    <property type="term" value="F:phosphorelay sensor kinase activity"/>
    <property type="evidence" value="ECO:0007669"/>
    <property type="project" value="InterPro"/>
</dbReference>
<dbReference type="SUPFAM" id="SSF55874">
    <property type="entry name" value="ATPase domain of HSP90 chaperone/DNA topoisomerase II/histidine kinase"/>
    <property type="match status" value="1"/>
</dbReference>
<dbReference type="InterPro" id="IPR003594">
    <property type="entry name" value="HATPase_dom"/>
</dbReference>
<protein>
    <recommendedName>
        <fullName evidence="2">histidine kinase</fullName>
        <ecNumber evidence="2">2.7.13.3</ecNumber>
    </recommendedName>
</protein>
<evidence type="ECO:0000256" key="9">
    <source>
        <dbReference type="SAM" id="Phobius"/>
    </source>
</evidence>
<dbReference type="InterPro" id="IPR036890">
    <property type="entry name" value="HATPase_C_sf"/>
</dbReference>
<keyword evidence="8" id="KW-0902">Two-component regulatory system</keyword>
<keyword evidence="5" id="KW-0547">Nucleotide-binding</keyword>
<feature type="transmembrane region" description="Helical" evidence="9">
    <location>
        <begin position="40"/>
        <end position="58"/>
    </location>
</feature>
<evidence type="ECO:0000259" key="12">
    <source>
        <dbReference type="Pfam" id="PF23539"/>
    </source>
</evidence>
<dbReference type="AlphaFoldDB" id="A0A6J4SF77"/>
<evidence type="ECO:0000259" key="10">
    <source>
        <dbReference type="Pfam" id="PF02518"/>
    </source>
</evidence>
<evidence type="ECO:0000256" key="5">
    <source>
        <dbReference type="ARBA" id="ARBA00022741"/>
    </source>
</evidence>
<evidence type="ECO:0000256" key="3">
    <source>
        <dbReference type="ARBA" id="ARBA00022553"/>
    </source>
</evidence>
<dbReference type="InterPro" id="IPR011712">
    <property type="entry name" value="Sig_transdc_His_kin_sub3_dim/P"/>
</dbReference>
<dbReference type="EC" id="2.7.13.3" evidence="2"/>
<dbReference type="CDD" id="cd16917">
    <property type="entry name" value="HATPase_UhpB-NarQ-NarX-like"/>
    <property type="match status" value="1"/>
</dbReference>
<dbReference type="PANTHER" id="PTHR24421">
    <property type="entry name" value="NITRATE/NITRITE SENSOR PROTEIN NARX-RELATED"/>
    <property type="match status" value="1"/>
</dbReference>
<evidence type="ECO:0000256" key="1">
    <source>
        <dbReference type="ARBA" id="ARBA00000085"/>
    </source>
</evidence>
<evidence type="ECO:0000256" key="2">
    <source>
        <dbReference type="ARBA" id="ARBA00012438"/>
    </source>
</evidence>
<accession>A0A6J4SF77</accession>
<evidence type="ECO:0000259" key="11">
    <source>
        <dbReference type="Pfam" id="PF07730"/>
    </source>
</evidence>
<feature type="transmembrane region" description="Helical" evidence="9">
    <location>
        <begin position="70"/>
        <end position="94"/>
    </location>
</feature>
<keyword evidence="4" id="KW-0808">Transferase</keyword>
<keyword evidence="3" id="KW-0597">Phosphoprotein</keyword>
<feature type="transmembrane region" description="Helical" evidence="9">
    <location>
        <begin position="132"/>
        <end position="152"/>
    </location>
</feature>
<dbReference type="Pfam" id="PF23539">
    <property type="entry name" value="DUF7134"/>
    <property type="match status" value="1"/>
</dbReference>
<dbReference type="GO" id="GO:0016020">
    <property type="term" value="C:membrane"/>
    <property type="evidence" value="ECO:0007669"/>
    <property type="project" value="InterPro"/>
</dbReference>
<dbReference type="GO" id="GO:0046983">
    <property type="term" value="F:protein dimerization activity"/>
    <property type="evidence" value="ECO:0007669"/>
    <property type="project" value="InterPro"/>
</dbReference>
<evidence type="ECO:0000313" key="13">
    <source>
        <dbReference type="EMBL" id="CAA9490247.1"/>
    </source>
</evidence>
<comment type="catalytic activity">
    <reaction evidence="1">
        <text>ATP + protein L-histidine = ADP + protein N-phospho-L-histidine.</text>
        <dbReference type="EC" id="2.7.13.3"/>
    </reaction>
</comment>
<dbReference type="GO" id="GO:0005524">
    <property type="term" value="F:ATP binding"/>
    <property type="evidence" value="ECO:0007669"/>
    <property type="project" value="UniProtKB-KW"/>
</dbReference>
<organism evidence="13">
    <name type="scientific">uncultured Solirubrobacteraceae bacterium</name>
    <dbReference type="NCBI Taxonomy" id="1162706"/>
    <lineage>
        <taxon>Bacteria</taxon>
        <taxon>Bacillati</taxon>
        <taxon>Actinomycetota</taxon>
        <taxon>Thermoleophilia</taxon>
        <taxon>Solirubrobacterales</taxon>
        <taxon>Solirubrobacteraceae</taxon>
        <taxon>environmental samples</taxon>
    </lineage>
</organism>
<evidence type="ECO:0000256" key="6">
    <source>
        <dbReference type="ARBA" id="ARBA00022777"/>
    </source>
</evidence>
<proteinExistence type="predicted"/>
<dbReference type="EMBL" id="CADCVO010000267">
    <property type="protein sequence ID" value="CAA9490247.1"/>
    <property type="molecule type" value="Genomic_DNA"/>
</dbReference>
<dbReference type="Pfam" id="PF07730">
    <property type="entry name" value="HisKA_3"/>
    <property type="match status" value="1"/>
</dbReference>
<keyword evidence="9" id="KW-0812">Transmembrane</keyword>
<evidence type="ECO:0000256" key="4">
    <source>
        <dbReference type="ARBA" id="ARBA00022679"/>
    </source>
</evidence>
<dbReference type="InterPro" id="IPR055558">
    <property type="entry name" value="DUF7134"/>
</dbReference>
<reference evidence="13" key="1">
    <citation type="submission" date="2020-02" db="EMBL/GenBank/DDBJ databases">
        <authorList>
            <person name="Meier V. D."/>
        </authorList>
    </citation>
    <scope>NUCLEOTIDE SEQUENCE</scope>
    <source>
        <strain evidence="13">AVDCRST_MAG13</strain>
    </source>
</reference>